<reference evidence="3" key="1">
    <citation type="journal article" date="2019" name="Int. J. Syst. Evol. Microbiol.">
        <title>The Global Catalogue of Microorganisms (GCM) 10K type strain sequencing project: providing services to taxonomists for standard genome sequencing and annotation.</title>
        <authorList>
            <consortium name="The Broad Institute Genomics Platform"/>
            <consortium name="The Broad Institute Genome Sequencing Center for Infectious Disease"/>
            <person name="Wu L."/>
            <person name="Ma J."/>
        </authorList>
    </citation>
    <scope>NUCLEOTIDE SEQUENCE [LARGE SCALE GENOMIC DNA]</scope>
    <source>
        <strain evidence="3">JCM 17919</strain>
    </source>
</reference>
<accession>A0ABP8G508</accession>
<organism evidence="2 3">
    <name type="scientific">Flaviaesturariibacter amylovorans</name>
    <dbReference type="NCBI Taxonomy" id="1084520"/>
    <lineage>
        <taxon>Bacteria</taxon>
        <taxon>Pseudomonadati</taxon>
        <taxon>Bacteroidota</taxon>
        <taxon>Chitinophagia</taxon>
        <taxon>Chitinophagales</taxon>
        <taxon>Chitinophagaceae</taxon>
        <taxon>Flaviaestuariibacter</taxon>
    </lineage>
</organism>
<protein>
    <submittedName>
        <fullName evidence="2">Uncharacterized protein</fullName>
    </submittedName>
</protein>
<evidence type="ECO:0000313" key="3">
    <source>
        <dbReference type="Proteomes" id="UP001501725"/>
    </source>
</evidence>
<comment type="caution">
    <text evidence="2">The sequence shown here is derived from an EMBL/GenBank/DDBJ whole genome shotgun (WGS) entry which is preliminary data.</text>
</comment>
<keyword evidence="3" id="KW-1185">Reference proteome</keyword>
<gene>
    <name evidence="2" type="ORF">GCM10023184_01410</name>
</gene>
<keyword evidence="1" id="KW-0812">Transmembrane</keyword>
<keyword evidence="1" id="KW-0472">Membrane</keyword>
<dbReference type="EMBL" id="BAABGY010000001">
    <property type="protein sequence ID" value="GAA4317651.1"/>
    <property type="molecule type" value="Genomic_DNA"/>
</dbReference>
<feature type="transmembrane region" description="Helical" evidence="1">
    <location>
        <begin position="96"/>
        <end position="114"/>
    </location>
</feature>
<sequence>MTIRVIFQIILKVLGVFFIKDILATLPHLLSVGLFLFGANSGAEGLWTLATTLLVLFVYCLVAYCLIFRTDRVIDKLRLDEGFTEQSITWSIHRSTVLSICVIVIGGLIVVDGIPELCRQLFSYFQERRMTFGQTDPSISYSVLSAAKILIGLLLIGSQRQIVNYIEHRRRK</sequence>
<name>A0ABP8G508_9BACT</name>
<proteinExistence type="predicted"/>
<feature type="transmembrane region" description="Helical" evidence="1">
    <location>
        <begin position="138"/>
        <end position="156"/>
    </location>
</feature>
<evidence type="ECO:0000256" key="1">
    <source>
        <dbReference type="SAM" id="Phobius"/>
    </source>
</evidence>
<dbReference type="RefSeq" id="WP_345252656.1">
    <property type="nucleotide sequence ID" value="NZ_BAABGY010000001.1"/>
</dbReference>
<dbReference type="Proteomes" id="UP001501725">
    <property type="component" value="Unassembled WGS sequence"/>
</dbReference>
<feature type="transmembrane region" description="Helical" evidence="1">
    <location>
        <begin position="45"/>
        <end position="68"/>
    </location>
</feature>
<evidence type="ECO:0000313" key="2">
    <source>
        <dbReference type="EMBL" id="GAA4317651.1"/>
    </source>
</evidence>
<keyword evidence="1" id="KW-1133">Transmembrane helix</keyword>